<sequence length="752" mass="87060">MLTRRNDEIYLIGIRNSESISRLNQLPTIRQVLQRFHYFLHANKSIRNSSHLTVEELILVWSKAAIPMRLVKHIVDMIEKVHSKWLLLKKNKGRSSKSQKNREQIFVNELNNIFDISHANALAQMRNQTDLDFLYDQRHDRKMFMTSIDKKLENKQQRALQRKIEEEKRRQKAVEATASTSLVRQIKYTEDETDEDLSCSDNDVEFEPFHVKQKAKLENKEEIITKNIKTNLFNSHVTGALDRNKISDRQALRLMVPLTVALGHNPSSLSISRSTIQRRRKEARKEHAINTKNTFTPKYPLVVHWDGKILPFVVGHGKVERLPVLVSGDGEEKLLGVPKLEAGTGQNVADAVYDLLFEWNVLDNVKALGFDTTSVNTGKFKGACTLLEQKIGHDMLWLACRHHTMEIILAKIFCLCFGASNSPDIPMFKSFKTIWRDISKDKYLGLNLKEETETFVGTTLSTLKYFLTENKSPRDDYLELCELVLIVLNKPPSKIHWRAPGPIHHARWMSKLIYAIKIFLFRKQNSIFNLTKREETQLQRFVLFGALLYTKVWIEAPLAAEAPKNDLNFWLNLKKYEAIDSEISIAARMVLERHLWYLSDELVGLALFSTEVTSIEKSEIGIGMEKETDKRQIRGNTSLLKNNVNLGMFATKRSLKLLTIFEIKDSFLNLPPEEWPQNEEYQQGRDRIKQLRVVNDTAERGVKLFEEYNKLLTYDEEEKQFLLQVIEANRKTVPTETTKKMAIEAVFSSESS</sequence>
<feature type="coiled-coil region" evidence="1">
    <location>
        <begin position="150"/>
        <end position="177"/>
    </location>
</feature>
<evidence type="ECO:0000256" key="1">
    <source>
        <dbReference type="SAM" id="Coils"/>
    </source>
</evidence>
<reference evidence="2" key="1">
    <citation type="submission" date="2018-04" db="EMBL/GenBank/DDBJ databases">
        <title>Transcriptome assembly of Sipha flava.</title>
        <authorList>
            <person name="Scully E.D."/>
            <person name="Geib S.M."/>
            <person name="Palmer N.A."/>
            <person name="Koch K."/>
            <person name="Bradshaw J."/>
            <person name="Heng-Moss T."/>
            <person name="Sarath G."/>
        </authorList>
    </citation>
    <scope>NUCLEOTIDE SEQUENCE</scope>
</reference>
<proteinExistence type="predicted"/>
<gene>
    <name evidence="2" type="ORF">g.70344</name>
</gene>
<protein>
    <submittedName>
        <fullName evidence="2">Uncharacterized protein</fullName>
    </submittedName>
</protein>
<dbReference type="AlphaFoldDB" id="A0A2S2QE52"/>
<dbReference type="PANTHER" id="PTHR46113">
    <property type="entry name" value="SNAC DOMAIN-CONTAINING PROTEIN"/>
    <property type="match status" value="1"/>
</dbReference>
<organism evidence="2">
    <name type="scientific">Sipha flava</name>
    <name type="common">yellow sugarcane aphid</name>
    <dbReference type="NCBI Taxonomy" id="143950"/>
    <lineage>
        <taxon>Eukaryota</taxon>
        <taxon>Metazoa</taxon>
        <taxon>Ecdysozoa</taxon>
        <taxon>Arthropoda</taxon>
        <taxon>Hexapoda</taxon>
        <taxon>Insecta</taxon>
        <taxon>Pterygota</taxon>
        <taxon>Neoptera</taxon>
        <taxon>Paraneoptera</taxon>
        <taxon>Hemiptera</taxon>
        <taxon>Sternorrhyncha</taxon>
        <taxon>Aphidomorpha</taxon>
        <taxon>Aphidoidea</taxon>
        <taxon>Aphididae</taxon>
        <taxon>Sipha</taxon>
    </lineage>
</organism>
<keyword evidence="1" id="KW-0175">Coiled coil</keyword>
<dbReference type="EMBL" id="GGMS01006822">
    <property type="protein sequence ID" value="MBY76025.1"/>
    <property type="molecule type" value="Transcribed_RNA"/>
</dbReference>
<name>A0A2S2QE52_9HEMI</name>
<evidence type="ECO:0000313" key="2">
    <source>
        <dbReference type="EMBL" id="MBY76025.1"/>
    </source>
</evidence>
<dbReference type="OrthoDB" id="6615098at2759"/>
<accession>A0A2S2QE52</accession>
<dbReference type="PANTHER" id="PTHR46113:SF1">
    <property type="entry name" value="PEPTIDASE M17 LEUCYL AMINOPEPTIDASE N-TERMINAL DOMAIN-CONTAINING PROTEIN"/>
    <property type="match status" value="1"/>
</dbReference>